<keyword evidence="2" id="KW-1185">Reference proteome</keyword>
<accession>A0A5N6Q282</accession>
<reference evidence="1 2" key="1">
    <citation type="submission" date="2019-05" db="EMBL/GenBank/DDBJ databases">
        <title>Mikania micrantha, genome provides insights into the molecular mechanism of rapid growth.</title>
        <authorList>
            <person name="Liu B."/>
        </authorList>
    </citation>
    <scope>NUCLEOTIDE SEQUENCE [LARGE SCALE GENOMIC DNA]</scope>
    <source>
        <strain evidence="1">NLD-2019</strain>
        <tissue evidence="1">Leaf</tissue>
    </source>
</reference>
<protein>
    <submittedName>
        <fullName evidence="1">Uncharacterized protein</fullName>
    </submittedName>
</protein>
<dbReference type="AlphaFoldDB" id="A0A5N6Q282"/>
<dbReference type="Proteomes" id="UP000326396">
    <property type="component" value="Linkage Group LG1"/>
</dbReference>
<gene>
    <name evidence="1" type="ORF">E3N88_00936</name>
</gene>
<comment type="caution">
    <text evidence="1">The sequence shown here is derived from an EMBL/GenBank/DDBJ whole genome shotgun (WGS) entry which is preliminary data.</text>
</comment>
<evidence type="ECO:0000313" key="2">
    <source>
        <dbReference type="Proteomes" id="UP000326396"/>
    </source>
</evidence>
<organism evidence="1 2">
    <name type="scientific">Mikania micrantha</name>
    <name type="common">bitter vine</name>
    <dbReference type="NCBI Taxonomy" id="192012"/>
    <lineage>
        <taxon>Eukaryota</taxon>
        <taxon>Viridiplantae</taxon>
        <taxon>Streptophyta</taxon>
        <taxon>Embryophyta</taxon>
        <taxon>Tracheophyta</taxon>
        <taxon>Spermatophyta</taxon>
        <taxon>Magnoliopsida</taxon>
        <taxon>eudicotyledons</taxon>
        <taxon>Gunneridae</taxon>
        <taxon>Pentapetalae</taxon>
        <taxon>asterids</taxon>
        <taxon>campanulids</taxon>
        <taxon>Asterales</taxon>
        <taxon>Asteraceae</taxon>
        <taxon>Asteroideae</taxon>
        <taxon>Heliantheae alliance</taxon>
        <taxon>Eupatorieae</taxon>
        <taxon>Mikania</taxon>
    </lineage>
</organism>
<proteinExistence type="predicted"/>
<sequence>MAVDCQINNTQWVMYLALGFPREYDAIRSALNRNLPPQETACSKLQLEIRRLVACDVVSPTPIVATVSTTWSCSYGQIAHIGSLSTLGSYPFWAPSRPYPTQGWTQPLPVNPGPNNRPRTLQLALGTS</sequence>
<evidence type="ECO:0000313" key="1">
    <source>
        <dbReference type="EMBL" id="KAD7477800.1"/>
    </source>
</evidence>
<dbReference type="EMBL" id="SZYD01000001">
    <property type="protein sequence ID" value="KAD7477800.1"/>
    <property type="molecule type" value="Genomic_DNA"/>
</dbReference>
<name>A0A5N6Q282_9ASTR</name>